<gene>
    <name evidence="3" type="ORF">KD146_16205</name>
</gene>
<dbReference type="EMBL" id="JAGXTP010000003">
    <property type="protein sequence ID" value="MBS3850243.1"/>
    <property type="molecule type" value="Genomic_DNA"/>
</dbReference>
<feature type="active site" evidence="1">
    <location>
        <position position="106"/>
    </location>
</feature>
<feature type="signal peptide" evidence="2">
    <location>
        <begin position="1"/>
        <end position="24"/>
    </location>
</feature>
<proteinExistence type="predicted"/>
<evidence type="ECO:0000313" key="3">
    <source>
        <dbReference type="EMBL" id="MBS3850243.1"/>
    </source>
</evidence>
<dbReference type="EC" id="3.4.23.49" evidence="3"/>
<feature type="active site" evidence="1">
    <location>
        <position position="233"/>
    </location>
</feature>
<dbReference type="AlphaFoldDB" id="A0A942E8J6"/>
<keyword evidence="2" id="KW-0732">Signal</keyword>
<comment type="caution">
    <text evidence="3">The sequence shown here is derived from an EMBL/GenBank/DDBJ whole genome shotgun (WGS) entry which is preliminary data.</text>
</comment>
<dbReference type="PRINTS" id="PR00482">
    <property type="entry name" value="OMPTIN"/>
</dbReference>
<dbReference type="RefSeq" id="WP_212659871.1">
    <property type="nucleotide sequence ID" value="NZ_JAGXTP010000003.1"/>
</dbReference>
<sequence length="317" mass="34609">MSRRINTLAGVLAMGLLAVSVGQAAAQSYAYTSSDDTVRVTGGIGAMYLEGNEYVFNGERTLSQLIWQTRVPMLRGSIAVDVGNGFSIRAEGSVAGFGSSYMEDYDWLVSTDSFDNWTHRSQHPDTNLDHYLTGAAMIGYELVNDPEAVIRFHTGLKYTDVKWSAYGGSYIYSDGGFRNKTGNFADGEPAITYQQKLPELFVGFDGDQYYDNVRIGGLLRGGLTVMAQTRDNHWMRNLLVVDNFNPAPTIALGADVGFALGPLAEFYVAARYDQMFLMRGKSEYFNTTTGARTIVGNDLGGADLRSAEITAGLRGAF</sequence>
<dbReference type="Pfam" id="PF01278">
    <property type="entry name" value="Omptin"/>
    <property type="match status" value="1"/>
</dbReference>
<dbReference type="GO" id="GO:0004190">
    <property type="term" value="F:aspartic-type endopeptidase activity"/>
    <property type="evidence" value="ECO:0007669"/>
    <property type="project" value="UniProtKB-EC"/>
</dbReference>
<dbReference type="PIRSF" id="PIRSF001522">
    <property type="entry name" value="Peptidase_A26"/>
    <property type="match status" value="1"/>
</dbReference>
<name>A0A942E8J6_9HYPH</name>
<reference evidence="3" key="1">
    <citation type="submission" date="2021-04" db="EMBL/GenBank/DDBJ databases">
        <title>Devosia litorisediminis sp. nov., isolated from a sand dune.</title>
        <authorList>
            <person name="Park S."/>
            <person name="Yoon J.-H."/>
        </authorList>
    </citation>
    <scope>NUCLEOTIDE SEQUENCE</scope>
    <source>
        <strain evidence="3">BSSL-BM10</strain>
    </source>
</reference>
<keyword evidence="4" id="KW-1185">Reference proteome</keyword>
<dbReference type="InterPro" id="IPR000036">
    <property type="entry name" value="Peptidase_A26_omptin"/>
</dbReference>
<keyword evidence="3" id="KW-0645">Protease</keyword>
<dbReference type="InterPro" id="IPR053724">
    <property type="entry name" value="OMP_A26_sf"/>
</dbReference>
<dbReference type="Gene3D" id="2.40.128.90">
    <property type="entry name" value="OMPT-like"/>
    <property type="match status" value="1"/>
</dbReference>
<organism evidence="3 4">
    <name type="scientific">Devosia litorisediminis</name>
    <dbReference type="NCBI Taxonomy" id="2829817"/>
    <lineage>
        <taxon>Bacteria</taxon>
        <taxon>Pseudomonadati</taxon>
        <taxon>Pseudomonadota</taxon>
        <taxon>Alphaproteobacteria</taxon>
        <taxon>Hyphomicrobiales</taxon>
        <taxon>Devosiaceae</taxon>
        <taxon>Devosia</taxon>
    </lineage>
</organism>
<evidence type="ECO:0000313" key="4">
    <source>
        <dbReference type="Proteomes" id="UP000678281"/>
    </source>
</evidence>
<dbReference type="Proteomes" id="UP000678281">
    <property type="component" value="Unassembled WGS sequence"/>
</dbReference>
<evidence type="ECO:0000256" key="1">
    <source>
        <dbReference type="PIRSR" id="PIRSR001522-1"/>
    </source>
</evidence>
<dbReference type="SUPFAM" id="SSF69917">
    <property type="entry name" value="OMPT-like"/>
    <property type="match status" value="1"/>
</dbReference>
<dbReference type="GO" id="GO:0009279">
    <property type="term" value="C:cell outer membrane"/>
    <property type="evidence" value="ECO:0007669"/>
    <property type="project" value="InterPro"/>
</dbReference>
<keyword evidence="3" id="KW-0378">Hydrolase</keyword>
<feature type="active site" evidence="1">
    <location>
        <position position="231"/>
    </location>
</feature>
<feature type="chain" id="PRO_5037612325" evidence="2">
    <location>
        <begin position="25"/>
        <end position="317"/>
    </location>
</feature>
<accession>A0A942E8J6</accession>
<evidence type="ECO:0000256" key="2">
    <source>
        <dbReference type="SAM" id="SignalP"/>
    </source>
</evidence>
<feature type="active site" evidence="1">
    <location>
        <position position="104"/>
    </location>
</feature>
<dbReference type="InterPro" id="IPR020080">
    <property type="entry name" value="OM_adhesin/peptidase_omptin"/>
</dbReference>
<dbReference type="GO" id="GO:0006508">
    <property type="term" value="P:proteolysis"/>
    <property type="evidence" value="ECO:0007669"/>
    <property type="project" value="UniProtKB-KW"/>
</dbReference>
<protein>
    <submittedName>
        <fullName evidence="3">Omptin family outer membrane protease</fullName>
        <ecNumber evidence="3">3.4.23.49</ecNumber>
    </submittedName>
</protein>